<reference evidence="2" key="1">
    <citation type="journal article" date="2014" name="Int. J. Syst. Evol. Microbiol.">
        <title>Complete genome sequence of Corynebacterium casei LMG S-19264T (=DSM 44701T), isolated from a smear-ripened cheese.</title>
        <authorList>
            <consortium name="US DOE Joint Genome Institute (JGI-PGF)"/>
            <person name="Walter F."/>
            <person name="Albersmeier A."/>
            <person name="Kalinowski J."/>
            <person name="Ruckert C."/>
        </authorList>
    </citation>
    <scope>NUCLEOTIDE SEQUENCE</scope>
    <source>
        <strain evidence="2">CGMCC 1.15448</strain>
    </source>
</reference>
<feature type="transmembrane region" description="Helical" evidence="1">
    <location>
        <begin position="264"/>
        <end position="281"/>
    </location>
</feature>
<organism evidence="2 3">
    <name type="scientific">Puia dinghuensis</name>
    <dbReference type="NCBI Taxonomy" id="1792502"/>
    <lineage>
        <taxon>Bacteria</taxon>
        <taxon>Pseudomonadati</taxon>
        <taxon>Bacteroidota</taxon>
        <taxon>Chitinophagia</taxon>
        <taxon>Chitinophagales</taxon>
        <taxon>Chitinophagaceae</taxon>
        <taxon>Puia</taxon>
    </lineage>
</organism>
<protein>
    <submittedName>
        <fullName evidence="2">Uncharacterized protein</fullName>
    </submittedName>
</protein>
<feature type="transmembrane region" description="Helical" evidence="1">
    <location>
        <begin position="74"/>
        <end position="96"/>
    </location>
</feature>
<feature type="transmembrane region" description="Helical" evidence="1">
    <location>
        <begin position="293"/>
        <end position="313"/>
    </location>
</feature>
<dbReference type="AlphaFoldDB" id="A0A8J2UJC9"/>
<feature type="transmembrane region" description="Helical" evidence="1">
    <location>
        <begin position="198"/>
        <end position="218"/>
    </location>
</feature>
<keyword evidence="3" id="KW-1185">Reference proteome</keyword>
<keyword evidence="1" id="KW-1133">Transmembrane helix</keyword>
<evidence type="ECO:0000313" key="3">
    <source>
        <dbReference type="Proteomes" id="UP000607559"/>
    </source>
</evidence>
<keyword evidence="1" id="KW-0812">Transmembrane</keyword>
<evidence type="ECO:0000313" key="2">
    <source>
        <dbReference type="EMBL" id="GGB23973.1"/>
    </source>
</evidence>
<feature type="transmembrane region" description="Helical" evidence="1">
    <location>
        <begin position="346"/>
        <end position="365"/>
    </location>
</feature>
<reference evidence="2" key="2">
    <citation type="submission" date="2020-09" db="EMBL/GenBank/DDBJ databases">
        <authorList>
            <person name="Sun Q."/>
            <person name="Zhou Y."/>
        </authorList>
    </citation>
    <scope>NUCLEOTIDE SEQUENCE</scope>
    <source>
        <strain evidence="2">CGMCC 1.15448</strain>
    </source>
</reference>
<feature type="transmembrane region" description="Helical" evidence="1">
    <location>
        <begin position="108"/>
        <end position="128"/>
    </location>
</feature>
<name>A0A8J2UJC9_9BACT</name>
<evidence type="ECO:0000256" key="1">
    <source>
        <dbReference type="SAM" id="Phobius"/>
    </source>
</evidence>
<dbReference type="Proteomes" id="UP000607559">
    <property type="component" value="Unassembled WGS sequence"/>
</dbReference>
<accession>A0A8J2UJC9</accession>
<dbReference type="EMBL" id="BMJC01000007">
    <property type="protein sequence ID" value="GGB23973.1"/>
    <property type="molecule type" value="Genomic_DNA"/>
</dbReference>
<proteinExistence type="predicted"/>
<feature type="transmembrane region" description="Helical" evidence="1">
    <location>
        <begin position="319"/>
        <end position="337"/>
    </location>
</feature>
<keyword evidence="1" id="KW-0472">Membrane</keyword>
<sequence>MLLVPTVLIEYSVLDFTHGEIVFAQDDTYIHLAIARNLAKYGVWGITKYEFVSASSSILYTLLLAGIFKLWPAYTLVPLILNLSASVGLLVVMHKWLVRQGISRNAQLVTLLLVIFLVPLPVLIALGMEHTLQCLFSFLFIYEFSDWFGTSMDKKEKEISVPWTIYVYGLLTATVRYEGTFLILMGCLILVYYRRWLFAVNLGLFSLLPILIFGIYSISRGGFFIPNSVLIKSGPSLLSTEGMVKLFTHDIYDKLTNYFGMNGVSLQRLLFLLPLLGLFFLDEVRKNSTFRLVLIILTGGTFLHLAFAASLATFCRYEAYLIGSAIPIVCVLMVYWGKVFMHKKGVLSRGIVVYLCFLFIFPFLLRSTDAFGRISLCCINIYEQQYQAGRFLHRYYNNTVVSFNDIGAMSYQTEGSKVDLVGLGTQDVAIAVKMSRRTPAFIDSISGAKRVKIAVVHENWFEPETFYPWKKVAHWYVPNNTTLASPYLSFFAVDTTIAEGLEKNLKAFQSSLPAGVLAEYAN</sequence>
<comment type="caution">
    <text evidence="2">The sequence shown here is derived from an EMBL/GenBank/DDBJ whole genome shotgun (WGS) entry which is preliminary data.</text>
</comment>
<feature type="transmembrane region" description="Helical" evidence="1">
    <location>
        <begin position="165"/>
        <end position="191"/>
    </location>
</feature>
<gene>
    <name evidence="2" type="ORF">GCM10011511_54840</name>
</gene>